<dbReference type="PANTHER" id="PTHR43827">
    <property type="entry name" value="2,5-DIKETO-D-GLUCONIC ACID REDUCTASE"/>
    <property type="match status" value="1"/>
</dbReference>
<dbReference type="GO" id="GO:0016616">
    <property type="term" value="F:oxidoreductase activity, acting on the CH-OH group of donors, NAD or NADP as acceptor"/>
    <property type="evidence" value="ECO:0007669"/>
    <property type="project" value="UniProtKB-ARBA"/>
</dbReference>
<evidence type="ECO:0000313" key="10">
    <source>
        <dbReference type="Proteomes" id="UP000318422"/>
    </source>
</evidence>
<evidence type="ECO:0000256" key="4">
    <source>
        <dbReference type="ARBA" id="ARBA00049445"/>
    </source>
</evidence>
<evidence type="ECO:0000256" key="7">
    <source>
        <dbReference type="PIRSR" id="PIRSR000097-3"/>
    </source>
</evidence>
<protein>
    <submittedName>
        <fullName evidence="9">Oxidoreductase</fullName>
    </submittedName>
</protein>
<dbReference type="OrthoDB" id="9804790at2"/>
<reference evidence="9 10" key="1">
    <citation type="submission" date="2019-06" db="EMBL/GenBank/DDBJ databases">
        <title>Whole genome shotgun sequence of Zoogloea ramigera NBRC 15342.</title>
        <authorList>
            <person name="Hosoyama A."/>
            <person name="Uohara A."/>
            <person name="Ohji S."/>
            <person name="Ichikawa N."/>
        </authorList>
    </citation>
    <scope>NUCLEOTIDE SEQUENCE [LARGE SCALE GENOMIC DNA]</scope>
    <source>
        <strain evidence="9 10">NBRC 15342</strain>
    </source>
</reference>
<keyword evidence="3" id="KW-0560">Oxidoreductase</keyword>
<evidence type="ECO:0000256" key="5">
    <source>
        <dbReference type="PIRSR" id="PIRSR000097-1"/>
    </source>
</evidence>
<evidence type="ECO:0000256" key="3">
    <source>
        <dbReference type="ARBA" id="ARBA00023002"/>
    </source>
</evidence>
<dbReference type="SUPFAM" id="SSF51430">
    <property type="entry name" value="NAD(P)-linked oxidoreductase"/>
    <property type="match status" value="1"/>
</dbReference>
<keyword evidence="2" id="KW-0521">NADP</keyword>
<dbReference type="InterPro" id="IPR036812">
    <property type="entry name" value="NAD(P)_OxRdtase_dom_sf"/>
</dbReference>
<dbReference type="PROSITE" id="PS00798">
    <property type="entry name" value="ALDOKETO_REDUCTASE_1"/>
    <property type="match status" value="1"/>
</dbReference>
<dbReference type="RefSeq" id="WP_141354515.1">
    <property type="nucleotide sequence ID" value="NZ_BJNV01000076.1"/>
</dbReference>
<feature type="active site" description="Proton donor" evidence="5">
    <location>
        <position position="55"/>
    </location>
</feature>
<feature type="binding site" evidence="6">
    <location>
        <position position="113"/>
    </location>
    <ligand>
        <name>substrate</name>
    </ligand>
</feature>
<dbReference type="PRINTS" id="PR00069">
    <property type="entry name" value="ALDKETRDTASE"/>
</dbReference>
<dbReference type="Gene3D" id="3.20.20.100">
    <property type="entry name" value="NADP-dependent oxidoreductase domain"/>
    <property type="match status" value="1"/>
</dbReference>
<organism evidence="9 10">
    <name type="scientific">Zoogloea ramigera</name>
    <dbReference type="NCBI Taxonomy" id="350"/>
    <lineage>
        <taxon>Bacteria</taxon>
        <taxon>Pseudomonadati</taxon>
        <taxon>Pseudomonadota</taxon>
        <taxon>Betaproteobacteria</taxon>
        <taxon>Rhodocyclales</taxon>
        <taxon>Zoogloeaceae</taxon>
        <taxon>Zoogloea</taxon>
    </lineage>
</organism>
<accession>A0A4Y4CWN8</accession>
<evidence type="ECO:0000259" key="8">
    <source>
        <dbReference type="Pfam" id="PF00248"/>
    </source>
</evidence>
<gene>
    <name evidence="9" type="ORF">ZRA01_33940</name>
</gene>
<dbReference type="AlphaFoldDB" id="A0A4Y4CWN8"/>
<evidence type="ECO:0000256" key="1">
    <source>
        <dbReference type="ARBA" id="ARBA00007905"/>
    </source>
</evidence>
<evidence type="ECO:0000256" key="2">
    <source>
        <dbReference type="ARBA" id="ARBA00022857"/>
    </source>
</evidence>
<dbReference type="PIRSF" id="PIRSF000097">
    <property type="entry name" value="AKR"/>
    <property type="match status" value="1"/>
</dbReference>
<evidence type="ECO:0000256" key="6">
    <source>
        <dbReference type="PIRSR" id="PIRSR000097-2"/>
    </source>
</evidence>
<feature type="site" description="Lowers pKa of active site Tyr" evidence="7">
    <location>
        <position position="80"/>
    </location>
</feature>
<dbReference type="InterPro" id="IPR020471">
    <property type="entry name" value="AKR"/>
</dbReference>
<comment type="caution">
    <text evidence="9">The sequence shown here is derived from an EMBL/GenBank/DDBJ whole genome shotgun (WGS) entry which is preliminary data.</text>
</comment>
<dbReference type="EMBL" id="BJNV01000076">
    <property type="protein sequence ID" value="GEC97321.1"/>
    <property type="molecule type" value="Genomic_DNA"/>
</dbReference>
<comment type="similarity">
    <text evidence="1">Belongs to the aldo/keto reductase family.</text>
</comment>
<evidence type="ECO:0000313" key="9">
    <source>
        <dbReference type="EMBL" id="GEC97321.1"/>
    </source>
</evidence>
<dbReference type="PANTHER" id="PTHR43827:SF3">
    <property type="entry name" value="NADP-DEPENDENT OXIDOREDUCTASE DOMAIN-CONTAINING PROTEIN"/>
    <property type="match status" value="1"/>
</dbReference>
<proteinExistence type="inferred from homology"/>
<dbReference type="InterPro" id="IPR023210">
    <property type="entry name" value="NADP_OxRdtase_dom"/>
</dbReference>
<comment type="catalytic activity">
    <reaction evidence="4">
        <text>hydroxyacetone + NADP(+) = methylglyoxal + NADPH + H(+)</text>
        <dbReference type="Rhea" id="RHEA:27986"/>
        <dbReference type="ChEBI" id="CHEBI:15378"/>
        <dbReference type="ChEBI" id="CHEBI:17158"/>
        <dbReference type="ChEBI" id="CHEBI:27957"/>
        <dbReference type="ChEBI" id="CHEBI:57783"/>
        <dbReference type="ChEBI" id="CHEBI:58349"/>
    </reaction>
</comment>
<dbReference type="InterPro" id="IPR018170">
    <property type="entry name" value="Aldo/ket_reductase_CS"/>
</dbReference>
<feature type="domain" description="NADP-dependent oxidoreductase" evidence="8">
    <location>
        <begin position="22"/>
        <end position="261"/>
    </location>
</feature>
<dbReference type="FunFam" id="3.20.20.100:FF:000002">
    <property type="entry name" value="2,5-diketo-D-gluconic acid reductase A"/>
    <property type="match status" value="1"/>
</dbReference>
<sequence length="279" mass="30652">MTQRINPAPTLTLANGVEMPQLGLGTWPMNDAEAAVTVAAALDMGYRLIDTAENYENERGVGEGIRQSGVARADIFVTTKFNRKWHSVDGARAACEASLERLGLDYIDLLLVHWPNPDQGRYVEAFQGLVRLLEAGLVKSIGTSNFKPAHLQKLFDLGLVPHLNQIQLDPYHLRDDLVDIHRARGIVTGAWRPLGCGNAMLTDPVIAAVAERHGRTTAQVILRWLTQQGFVATPKSSNPTRMAQNLDIFGFTLSADEMALLGTLDRPDPEMFDADSFGH</sequence>
<dbReference type="Pfam" id="PF00248">
    <property type="entry name" value="Aldo_ket_red"/>
    <property type="match status" value="1"/>
</dbReference>
<keyword evidence="10" id="KW-1185">Reference proteome</keyword>
<name>A0A4Y4CWN8_ZOORA</name>
<dbReference type="Proteomes" id="UP000318422">
    <property type="component" value="Unassembled WGS sequence"/>
</dbReference>